<reference evidence="2" key="1">
    <citation type="submission" date="2022-11" db="EMBL/GenBank/DDBJ databases">
        <authorList>
            <person name="Petersen C."/>
        </authorList>
    </citation>
    <scope>NUCLEOTIDE SEQUENCE</scope>
    <source>
        <strain evidence="2">IBT 34128</strain>
    </source>
</reference>
<keyword evidence="1" id="KW-0732">Signal</keyword>
<proteinExistence type="predicted"/>
<evidence type="ECO:0000256" key="1">
    <source>
        <dbReference type="SAM" id="SignalP"/>
    </source>
</evidence>
<protein>
    <submittedName>
        <fullName evidence="2">Uncharacterized protein</fullName>
    </submittedName>
</protein>
<evidence type="ECO:0000313" key="2">
    <source>
        <dbReference type="EMBL" id="KAJ5114819.1"/>
    </source>
</evidence>
<name>A0A9W9G9V8_9EURO</name>
<sequence>MNLLLSLVVVFLSIELYEASPIKVAPVNRKRDDDPIPHAGANRIVNAFNAYTRWNDEMNLRSQFRDLPRIPGDFYRYDMRAQQAGHPSSEQTRSPNLGSFGLSDGFKVSLLDNAQEDIVVIAFTPQNHWASTIAHQTVVDYLKAPKKKRPDLQQAISSMISAKNEPSRLPGFHAWLENLRSLEQRSSRVEWPNDIQMIIWQPRFPNDETLSSRLVEIVEEIKKQFTGAANELFENKKLRWKAVDFMLKLESWPSADRSQFDCNHPDDSEDDGDQPAIFDNDGKGKKPEMEEFLPSDDDALPVNIHGRRRPPHRVTLVHFKNPDMYSVSVVAVYVTGVASSRFPMVNMFKDMALTKWAGDYVFRT</sequence>
<dbReference type="Proteomes" id="UP001141434">
    <property type="component" value="Unassembled WGS sequence"/>
</dbReference>
<feature type="chain" id="PRO_5040831137" evidence="1">
    <location>
        <begin position="20"/>
        <end position="364"/>
    </location>
</feature>
<reference evidence="2" key="2">
    <citation type="journal article" date="2023" name="IMA Fungus">
        <title>Comparative genomic study of the Penicillium genus elucidates a diverse pangenome and 15 lateral gene transfer events.</title>
        <authorList>
            <person name="Petersen C."/>
            <person name="Sorensen T."/>
            <person name="Nielsen M.R."/>
            <person name="Sondergaard T.E."/>
            <person name="Sorensen J.L."/>
            <person name="Fitzpatrick D.A."/>
            <person name="Frisvad J.C."/>
            <person name="Nielsen K.L."/>
        </authorList>
    </citation>
    <scope>NUCLEOTIDE SEQUENCE</scope>
    <source>
        <strain evidence="2">IBT 34128</strain>
    </source>
</reference>
<dbReference type="GeneID" id="81390330"/>
<evidence type="ECO:0000313" key="3">
    <source>
        <dbReference type="Proteomes" id="UP001141434"/>
    </source>
</evidence>
<dbReference type="AlphaFoldDB" id="A0A9W9G9V8"/>
<dbReference type="RefSeq" id="XP_056516012.1">
    <property type="nucleotide sequence ID" value="XM_056651162.1"/>
</dbReference>
<dbReference type="EMBL" id="JAPMSZ010000001">
    <property type="protein sequence ID" value="KAJ5114819.1"/>
    <property type="molecule type" value="Genomic_DNA"/>
</dbReference>
<organism evidence="2 3">
    <name type="scientific">Penicillium alfredii</name>
    <dbReference type="NCBI Taxonomy" id="1506179"/>
    <lineage>
        <taxon>Eukaryota</taxon>
        <taxon>Fungi</taxon>
        <taxon>Dikarya</taxon>
        <taxon>Ascomycota</taxon>
        <taxon>Pezizomycotina</taxon>
        <taxon>Eurotiomycetes</taxon>
        <taxon>Eurotiomycetidae</taxon>
        <taxon>Eurotiales</taxon>
        <taxon>Aspergillaceae</taxon>
        <taxon>Penicillium</taxon>
    </lineage>
</organism>
<accession>A0A9W9G9V8</accession>
<feature type="signal peptide" evidence="1">
    <location>
        <begin position="1"/>
        <end position="19"/>
    </location>
</feature>
<comment type="caution">
    <text evidence="2">The sequence shown here is derived from an EMBL/GenBank/DDBJ whole genome shotgun (WGS) entry which is preliminary data.</text>
</comment>
<gene>
    <name evidence="2" type="ORF">NUU61_000578</name>
</gene>
<keyword evidence="3" id="KW-1185">Reference proteome</keyword>